<comment type="similarity">
    <text evidence="1">Belongs to the cystatin family.</text>
</comment>
<dbReference type="Pfam" id="PF00031">
    <property type="entry name" value="Cystatin"/>
    <property type="match status" value="1"/>
</dbReference>
<dbReference type="InterPro" id="IPR000010">
    <property type="entry name" value="Cystatin_dom"/>
</dbReference>
<reference evidence="5 6" key="1">
    <citation type="submission" date="2023-08" db="EMBL/GenBank/DDBJ databases">
        <title>A Necator americanus chromosomal reference genome.</title>
        <authorList>
            <person name="Ilik V."/>
            <person name="Petrzelkova K.J."/>
            <person name="Pardy F."/>
            <person name="Fuh T."/>
            <person name="Niatou-Singa F.S."/>
            <person name="Gouil Q."/>
            <person name="Baker L."/>
            <person name="Ritchie M.E."/>
            <person name="Jex A.R."/>
            <person name="Gazzola D."/>
            <person name="Li H."/>
            <person name="Toshio Fujiwara R."/>
            <person name="Zhan B."/>
            <person name="Aroian R.V."/>
            <person name="Pafco B."/>
            <person name="Schwarz E.M."/>
        </authorList>
    </citation>
    <scope>NUCLEOTIDE SEQUENCE [LARGE SCALE GENOMIC DNA]</scope>
    <source>
        <strain evidence="5 6">Aroian</strain>
        <tissue evidence="5">Whole animal</tissue>
    </source>
</reference>
<organism evidence="5 6">
    <name type="scientific">Necator americanus</name>
    <name type="common">Human hookworm</name>
    <dbReference type="NCBI Taxonomy" id="51031"/>
    <lineage>
        <taxon>Eukaryota</taxon>
        <taxon>Metazoa</taxon>
        <taxon>Ecdysozoa</taxon>
        <taxon>Nematoda</taxon>
        <taxon>Chromadorea</taxon>
        <taxon>Rhabditida</taxon>
        <taxon>Rhabditina</taxon>
        <taxon>Rhabditomorpha</taxon>
        <taxon>Strongyloidea</taxon>
        <taxon>Ancylostomatidae</taxon>
        <taxon>Bunostominae</taxon>
        <taxon>Necator</taxon>
    </lineage>
</organism>
<comment type="caution">
    <text evidence="5">The sequence shown here is derived from an EMBL/GenBank/DDBJ whole genome shotgun (WGS) entry which is preliminary data.</text>
</comment>
<evidence type="ECO:0000313" key="6">
    <source>
        <dbReference type="Proteomes" id="UP001303046"/>
    </source>
</evidence>
<dbReference type="SMART" id="SM00043">
    <property type="entry name" value="CY"/>
    <property type="match status" value="1"/>
</dbReference>
<evidence type="ECO:0000313" key="5">
    <source>
        <dbReference type="EMBL" id="KAK6757709.1"/>
    </source>
</evidence>
<evidence type="ECO:0000256" key="2">
    <source>
        <dbReference type="ARBA" id="ARBA00022690"/>
    </source>
</evidence>
<dbReference type="PANTHER" id="PTHR46186">
    <property type="entry name" value="CYSTATIN"/>
    <property type="match status" value="1"/>
</dbReference>
<dbReference type="SUPFAM" id="SSF54403">
    <property type="entry name" value="Cystatin/monellin"/>
    <property type="match status" value="1"/>
</dbReference>
<proteinExistence type="inferred from homology"/>
<keyword evidence="6" id="KW-1185">Reference proteome</keyword>
<dbReference type="Proteomes" id="UP001303046">
    <property type="component" value="Unassembled WGS sequence"/>
</dbReference>
<evidence type="ECO:0000256" key="3">
    <source>
        <dbReference type="ARBA" id="ARBA00022704"/>
    </source>
</evidence>
<gene>
    <name evidence="5" type="primary">Necator_chrV.g20281</name>
    <name evidence="5" type="ORF">RB195_015489</name>
</gene>
<sequence length="300" mass="33954">MNRFYRFISGAAARAALHFYDSSAFLFPCTFASGKVIILASGKTRLLESSKLPKREKDYDDVLYLQRTYACMDLIGRRSDYAREDQVRRHQTDRDDTTPPTERGISNWRRIFSGICESSEVGVFDKTSAKVTSITCDSKAGYDESDVVWESAGKAREEFVGTMLLLAFLFALLCFTFVDTQVIPGGISPLDPSDPKNMEKAWKAVNAVNEKVKNGQYLMVPVKIEKAESQVVAGTRYVFEILYGESACKKGQTNAINAANCPPKPKGHQALYQVELWERLWENFEQYTVKKIRDVHACRF</sequence>
<keyword evidence="3" id="KW-0789">Thiol protease inhibitor</keyword>
<protein>
    <recommendedName>
        <fullName evidence="4">Cystatin domain-containing protein</fullName>
    </recommendedName>
</protein>
<dbReference type="Gene3D" id="3.10.450.10">
    <property type="match status" value="1"/>
</dbReference>
<name>A0ABR1E4W4_NECAM</name>
<feature type="domain" description="Cystatin" evidence="4">
    <location>
        <begin position="182"/>
        <end position="293"/>
    </location>
</feature>
<evidence type="ECO:0000256" key="1">
    <source>
        <dbReference type="ARBA" id="ARBA00009403"/>
    </source>
</evidence>
<keyword evidence="2" id="KW-0646">Protease inhibitor</keyword>
<dbReference type="PANTHER" id="PTHR46186:SF2">
    <property type="entry name" value="CYSTATIN"/>
    <property type="match status" value="1"/>
</dbReference>
<dbReference type="EMBL" id="JAVFWL010000005">
    <property type="protein sequence ID" value="KAK6757709.1"/>
    <property type="molecule type" value="Genomic_DNA"/>
</dbReference>
<dbReference type="CDD" id="cd00042">
    <property type="entry name" value="CY"/>
    <property type="match status" value="1"/>
</dbReference>
<evidence type="ECO:0000259" key="4">
    <source>
        <dbReference type="SMART" id="SM00043"/>
    </source>
</evidence>
<accession>A0ABR1E4W4</accession>
<dbReference type="InterPro" id="IPR046350">
    <property type="entry name" value="Cystatin_sf"/>
</dbReference>